<dbReference type="EMBL" id="VCEB01000001">
    <property type="protein sequence ID" value="KAB0385181.1"/>
    <property type="molecule type" value="Genomic_DNA"/>
</dbReference>
<feature type="non-terminal residue" evidence="5">
    <location>
        <position position="1"/>
    </location>
</feature>
<dbReference type="CDD" id="cd22629">
    <property type="entry name" value="Kunitz_collagen_alpha3_VI"/>
    <property type="match status" value="1"/>
</dbReference>
<dbReference type="PANTHER" id="PTHR10083:SF328">
    <property type="entry name" value="TISSUE FACTOR PATHWAY INHIBITOR"/>
    <property type="match status" value="1"/>
</dbReference>
<dbReference type="Proteomes" id="UP000326062">
    <property type="component" value="Chromosome 1"/>
</dbReference>
<organism evidence="5 6">
    <name type="scientific">Muntiacus reevesi</name>
    <name type="common">Reeves' muntjac</name>
    <name type="synonym">Cervus reevesi</name>
    <dbReference type="NCBI Taxonomy" id="9886"/>
    <lineage>
        <taxon>Eukaryota</taxon>
        <taxon>Metazoa</taxon>
        <taxon>Chordata</taxon>
        <taxon>Craniata</taxon>
        <taxon>Vertebrata</taxon>
        <taxon>Euteleostomi</taxon>
        <taxon>Mammalia</taxon>
        <taxon>Eutheria</taxon>
        <taxon>Laurasiatheria</taxon>
        <taxon>Artiodactyla</taxon>
        <taxon>Ruminantia</taxon>
        <taxon>Pecora</taxon>
        <taxon>Cervidae</taxon>
        <taxon>Muntiacinae</taxon>
        <taxon>Muntiacus</taxon>
    </lineage>
</organism>
<dbReference type="FunFam" id="4.10.410.10:FF:000007">
    <property type="entry name" value="Collagen type VI alpha 3 chain"/>
    <property type="match status" value="1"/>
</dbReference>
<evidence type="ECO:0000256" key="3">
    <source>
        <dbReference type="ARBA" id="ARBA00023157"/>
    </source>
</evidence>
<sequence length="88" mass="10065">VLCLEVWFIIADPSFVTYTSALIFFPHLVPQDICKLPKDGGTCREFVLKWYYDSVTENCARFWYGGCGGNENRFNSQDECEKVCPPGK</sequence>
<proteinExistence type="predicted"/>
<keyword evidence="1" id="KW-0646">Protease inhibitor</keyword>
<dbReference type="AlphaFoldDB" id="A0A5J5MXZ8"/>
<dbReference type="InterPro" id="IPR002223">
    <property type="entry name" value="Kunitz_BPTI"/>
</dbReference>
<keyword evidence="6" id="KW-1185">Reference proteome</keyword>
<evidence type="ECO:0000313" key="5">
    <source>
        <dbReference type="EMBL" id="KAB0385181.1"/>
    </source>
</evidence>
<evidence type="ECO:0000259" key="4">
    <source>
        <dbReference type="PROSITE" id="PS50279"/>
    </source>
</evidence>
<keyword evidence="2" id="KW-0722">Serine protease inhibitor</keyword>
<dbReference type="PROSITE" id="PS50279">
    <property type="entry name" value="BPTI_KUNITZ_2"/>
    <property type="match status" value="1"/>
</dbReference>
<dbReference type="PRINTS" id="PR00759">
    <property type="entry name" value="BASICPTASE"/>
</dbReference>
<reference evidence="5 6" key="1">
    <citation type="submission" date="2019-06" db="EMBL/GenBank/DDBJ databases">
        <title>Discovery of a novel chromosome fission-fusion reversal in muntjac.</title>
        <authorList>
            <person name="Mudd A.B."/>
            <person name="Bredeson J.V."/>
            <person name="Baum R."/>
            <person name="Hockemeyer D."/>
            <person name="Rokhsar D.S."/>
        </authorList>
    </citation>
    <scope>NUCLEOTIDE SEQUENCE [LARGE SCALE GENOMIC DNA]</scope>
    <source>
        <strain evidence="5">UCam_UCB_Mr</strain>
        <tissue evidence="5">Fibroblast cell line</tissue>
    </source>
</reference>
<dbReference type="InterPro" id="IPR050098">
    <property type="entry name" value="TFPI/VKTCI-like"/>
</dbReference>
<dbReference type="SMART" id="SM00131">
    <property type="entry name" value="KU"/>
    <property type="match status" value="1"/>
</dbReference>
<feature type="domain" description="BPTI/Kunitz inhibitor" evidence="4">
    <location>
        <begin position="34"/>
        <end position="84"/>
    </location>
</feature>
<dbReference type="PANTHER" id="PTHR10083">
    <property type="entry name" value="KUNITZ-TYPE PROTEASE INHIBITOR-RELATED"/>
    <property type="match status" value="1"/>
</dbReference>
<dbReference type="SUPFAM" id="SSF57362">
    <property type="entry name" value="BPTI-like"/>
    <property type="match status" value="1"/>
</dbReference>
<evidence type="ECO:0000256" key="2">
    <source>
        <dbReference type="ARBA" id="ARBA00022900"/>
    </source>
</evidence>
<keyword evidence="3" id="KW-1015">Disulfide bond</keyword>
<gene>
    <name evidence="5" type="ORF">FD755_000137</name>
</gene>
<dbReference type="Pfam" id="PF00014">
    <property type="entry name" value="Kunitz_BPTI"/>
    <property type="match status" value="1"/>
</dbReference>
<evidence type="ECO:0000313" key="6">
    <source>
        <dbReference type="Proteomes" id="UP000326062"/>
    </source>
</evidence>
<dbReference type="InterPro" id="IPR020901">
    <property type="entry name" value="Prtase_inh_Kunz-CS"/>
</dbReference>
<protein>
    <recommendedName>
        <fullName evidence="4">BPTI/Kunitz inhibitor domain-containing protein</fullName>
    </recommendedName>
</protein>
<dbReference type="Gene3D" id="4.10.410.10">
    <property type="entry name" value="Pancreatic trypsin inhibitor Kunitz domain"/>
    <property type="match status" value="1"/>
</dbReference>
<accession>A0A5J5MXZ8</accession>
<evidence type="ECO:0000256" key="1">
    <source>
        <dbReference type="ARBA" id="ARBA00022690"/>
    </source>
</evidence>
<comment type="caution">
    <text evidence="5">The sequence shown here is derived from an EMBL/GenBank/DDBJ whole genome shotgun (WGS) entry which is preliminary data.</text>
</comment>
<name>A0A5J5MXZ8_MUNRE</name>
<dbReference type="GO" id="GO:0004867">
    <property type="term" value="F:serine-type endopeptidase inhibitor activity"/>
    <property type="evidence" value="ECO:0007669"/>
    <property type="project" value="UniProtKB-KW"/>
</dbReference>
<dbReference type="PROSITE" id="PS00280">
    <property type="entry name" value="BPTI_KUNITZ_1"/>
    <property type="match status" value="1"/>
</dbReference>
<dbReference type="GO" id="GO:0005615">
    <property type="term" value="C:extracellular space"/>
    <property type="evidence" value="ECO:0007669"/>
    <property type="project" value="TreeGrafter"/>
</dbReference>
<dbReference type="InterPro" id="IPR036880">
    <property type="entry name" value="Kunitz_BPTI_sf"/>
</dbReference>